<accession>A0A550C7I8</accession>
<evidence type="ECO:0000313" key="2">
    <source>
        <dbReference type="Proteomes" id="UP000320762"/>
    </source>
</evidence>
<dbReference type="AlphaFoldDB" id="A0A550C7I8"/>
<gene>
    <name evidence="1" type="ORF">BD626DRAFT_603134</name>
</gene>
<dbReference type="InterPro" id="IPR032675">
    <property type="entry name" value="LRR_dom_sf"/>
</dbReference>
<evidence type="ECO:0008006" key="3">
    <source>
        <dbReference type="Google" id="ProtNLM"/>
    </source>
</evidence>
<dbReference type="OrthoDB" id="2787007at2759"/>
<dbReference type="Proteomes" id="UP000320762">
    <property type="component" value="Unassembled WGS sequence"/>
</dbReference>
<dbReference type="SUPFAM" id="SSF52047">
    <property type="entry name" value="RNI-like"/>
    <property type="match status" value="1"/>
</dbReference>
<evidence type="ECO:0000313" key="1">
    <source>
        <dbReference type="EMBL" id="TRM60747.1"/>
    </source>
</evidence>
<reference evidence="1 2" key="1">
    <citation type="journal article" date="2019" name="New Phytol.">
        <title>Comparative genomics reveals unique wood-decay strategies and fruiting body development in the Schizophyllaceae.</title>
        <authorList>
            <person name="Almasi E."/>
            <person name="Sahu N."/>
            <person name="Krizsan K."/>
            <person name="Balint B."/>
            <person name="Kovacs G.M."/>
            <person name="Kiss B."/>
            <person name="Cseklye J."/>
            <person name="Drula E."/>
            <person name="Henrissat B."/>
            <person name="Nagy I."/>
            <person name="Chovatia M."/>
            <person name="Adam C."/>
            <person name="LaButti K."/>
            <person name="Lipzen A."/>
            <person name="Riley R."/>
            <person name="Grigoriev I.V."/>
            <person name="Nagy L.G."/>
        </authorList>
    </citation>
    <scope>NUCLEOTIDE SEQUENCE [LARGE SCALE GENOMIC DNA]</scope>
    <source>
        <strain evidence="1 2">NL-1724</strain>
    </source>
</reference>
<sequence length="373" mass="41538">MERSYDPKLPVEVQLCVLDNLQDDMHAMNACALVCRTWLPTARRAIFAEVELPVHDRLFIDLLASPLATFKTCIRTLSLIGNYTLCSSDASRRLVTALDGISSIRTLKLAHSDLAGLENDILRSICTPFYNIGTLNLDFVKFTSSLTLARFIGHFSGLRHLRVRVFFMELPPQPLDAPCPLFQLESLTYTTQDYDDRCGLMAWFTISDLSRLERLDIGPIPRASLLCLSKFLRASNGGLRRLAIRLFDTVTADDIADCLDFAGVPLLQSLQVFVSLRKSGENRGSSALALLSCIGSRLSQLTLIVSASSPLELNRMDWVALNAALAGWQYRALRDLHVDVACFRDPQTIASTVRDQMGVFAKRGILRVEVKVL</sequence>
<organism evidence="1 2">
    <name type="scientific">Schizophyllum amplum</name>
    <dbReference type="NCBI Taxonomy" id="97359"/>
    <lineage>
        <taxon>Eukaryota</taxon>
        <taxon>Fungi</taxon>
        <taxon>Dikarya</taxon>
        <taxon>Basidiomycota</taxon>
        <taxon>Agaricomycotina</taxon>
        <taxon>Agaricomycetes</taxon>
        <taxon>Agaricomycetidae</taxon>
        <taxon>Agaricales</taxon>
        <taxon>Schizophyllaceae</taxon>
        <taxon>Schizophyllum</taxon>
    </lineage>
</organism>
<comment type="caution">
    <text evidence="1">The sequence shown here is derived from an EMBL/GenBank/DDBJ whole genome shotgun (WGS) entry which is preliminary data.</text>
</comment>
<dbReference type="EMBL" id="VDMD01000020">
    <property type="protein sequence ID" value="TRM60747.1"/>
    <property type="molecule type" value="Genomic_DNA"/>
</dbReference>
<proteinExistence type="predicted"/>
<dbReference type="Gene3D" id="3.80.10.10">
    <property type="entry name" value="Ribonuclease Inhibitor"/>
    <property type="match status" value="1"/>
</dbReference>
<name>A0A550C7I8_9AGAR</name>
<dbReference type="STRING" id="97359.A0A550C7I8"/>
<protein>
    <recommendedName>
        <fullName evidence="3">F-box domain-containing protein</fullName>
    </recommendedName>
</protein>
<keyword evidence="2" id="KW-1185">Reference proteome</keyword>